<dbReference type="Pfam" id="PF12262">
    <property type="entry name" value="Lipase_bact_N"/>
    <property type="match status" value="1"/>
</dbReference>
<proteinExistence type="predicted"/>
<dbReference type="InterPro" id="IPR025920">
    <property type="entry name" value="Lipase_bact_N"/>
</dbReference>
<dbReference type="RefSeq" id="WP_112353171.1">
    <property type="nucleotide sequence ID" value="NZ_LS483452.1"/>
</dbReference>
<organism evidence="3 4">
    <name type="scientific">Shewanella benthica</name>
    <dbReference type="NCBI Taxonomy" id="43661"/>
    <lineage>
        <taxon>Bacteria</taxon>
        <taxon>Pseudomonadati</taxon>
        <taxon>Pseudomonadota</taxon>
        <taxon>Gammaproteobacteria</taxon>
        <taxon>Alteromonadales</taxon>
        <taxon>Shewanellaceae</taxon>
        <taxon>Shewanella</taxon>
    </lineage>
</organism>
<feature type="compositionally biased region" description="Basic and acidic residues" evidence="1">
    <location>
        <begin position="81"/>
        <end position="91"/>
    </location>
</feature>
<dbReference type="InterPro" id="IPR029058">
    <property type="entry name" value="AB_hydrolase_fold"/>
</dbReference>
<evidence type="ECO:0000256" key="1">
    <source>
        <dbReference type="SAM" id="MobiDB-lite"/>
    </source>
</evidence>
<dbReference type="Gene3D" id="3.40.50.1820">
    <property type="entry name" value="alpha/beta hydrolase"/>
    <property type="match status" value="1"/>
</dbReference>
<feature type="domain" description="Bacterial virulence factor lipase N-terminal" evidence="2">
    <location>
        <begin position="50"/>
        <end position="281"/>
    </location>
</feature>
<reference evidence="4" key="1">
    <citation type="submission" date="2018-06" db="EMBL/GenBank/DDBJ databases">
        <authorList>
            <person name="Cea G.-C."/>
            <person name="William W."/>
        </authorList>
    </citation>
    <scope>NUCLEOTIDE SEQUENCE [LARGE SCALE GENOMIC DNA]</scope>
    <source>
        <strain evidence="4">DB21MT-2</strain>
    </source>
</reference>
<evidence type="ECO:0000313" key="3">
    <source>
        <dbReference type="EMBL" id="SQH77204.1"/>
    </source>
</evidence>
<dbReference type="InterPro" id="IPR020009">
    <property type="entry name" value="VolA/Pla-1/cef"/>
</dbReference>
<dbReference type="Proteomes" id="UP000250123">
    <property type="component" value="Chromosome SHEWBE"/>
</dbReference>
<feature type="region of interest" description="Disordered" evidence="1">
    <location>
        <begin position="73"/>
        <end position="94"/>
    </location>
</feature>
<name>A0A330M726_9GAMM</name>
<protein>
    <recommendedName>
        <fullName evidence="2">Bacterial virulence factor lipase N-terminal domain-containing protein</fullName>
    </recommendedName>
</protein>
<accession>A0A330M726</accession>
<sequence>MKRLFWGVVIASALGLTACSEDSVDELKDKVEPLIPESHIAFDPGNANPAKRTLPLPNDLLFSGTIDGTLTIPGQYSPDGELTRPAERADGSSDYTDPSMALGALDGWSTTAPISITIEPAKDHDGTVLSLDVASVFQPGAVRVFEATVGGALSSDPECKASPSASACKVGDELQFGVDFVSKGSGNTIAIVPLKPLKANQSYIYVTTKLIQDSAGQAIAPSATYTSVRLDIDTHPLETEAQLSLQTLVNSYEKGIAAEHGVDLETISYSGLFTTQSVSDVYETLKLLMAQPGSPYAPRFSVLPTPLGYTVATAAGIPSEAGDIFKIADLTNLYKAELILPIFGDCSSIKCLDENMLPTINGSWKAFGDSPVSVLLALDAGTMSQQNYGMQAMAYDIDPTAGLANPALLAGKTWLLDDGTAADKAKHLTKFNPIPAIKGYEKVPVFITLPDAAKLAAFNESKGLPFVAPTAGWPTNIALHGLGGGKETAMTFASTYAAMGIATIAIDHPLHGARSFDADGDGVYEVSASAPEFGVAIGQPQAFVNGNPLAFINIASTLTVRDNFRQSVVDHLGVRLALTGLFMQLAQMELPQIFDIGKISSQGLSLGAIVNTNFSAYASTGLVHPETGTALPNVYALNASSLVAPSGGLAGTFIGSPTFAPMLFENIVTTDAFQALVDEANTAGYEPGTPEYSALVQAVYKGFIPAFAFAVQTAVDSADPINHAAMLKATGLPVHLIEIVGDGTDENKPDQVLPNRVEGFPTAGTEPLITALGLECIDTTTAGSGAVRFVEGHHRSLTDTSGTAATAEMQQEVAGFALTAGKGFATILVDNSDVLLPCG</sequence>
<dbReference type="PROSITE" id="PS51257">
    <property type="entry name" value="PROKAR_LIPOPROTEIN"/>
    <property type="match status" value="1"/>
</dbReference>
<dbReference type="NCBIfam" id="TIGR03502">
    <property type="entry name" value="lipase_Pla1_cef"/>
    <property type="match status" value="1"/>
</dbReference>
<evidence type="ECO:0000313" key="4">
    <source>
        <dbReference type="Proteomes" id="UP000250123"/>
    </source>
</evidence>
<dbReference type="EMBL" id="LS483452">
    <property type="protein sequence ID" value="SQH77204.1"/>
    <property type="molecule type" value="Genomic_DNA"/>
</dbReference>
<evidence type="ECO:0000259" key="2">
    <source>
        <dbReference type="Pfam" id="PF12262"/>
    </source>
</evidence>
<gene>
    <name evidence="3" type="ORF">SHEWBE_3241</name>
</gene>
<dbReference type="OrthoDB" id="5477453at2"/>
<dbReference type="SUPFAM" id="SSF53474">
    <property type="entry name" value="alpha/beta-Hydrolases"/>
    <property type="match status" value="1"/>
</dbReference>
<dbReference type="KEGG" id="sbk:SHEWBE_3241"/>
<dbReference type="AlphaFoldDB" id="A0A330M726"/>